<dbReference type="Gene3D" id="4.10.1060.10">
    <property type="entry name" value="Zinc finger, RanBP2-type"/>
    <property type="match status" value="2"/>
</dbReference>
<evidence type="ECO:0000256" key="4">
    <source>
        <dbReference type="PROSITE-ProRule" id="PRU00322"/>
    </source>
</evidence>
<dbReference type="InterPro" id="IPR001876">
    <property type="entry name" value="Znf_RanBP2"/>
</dbReference>
<feature type="compositionally biased region" description="Basic and acidic residues" evidence="5">
    <location>
        <begin position="336"/>
        <end position="347"/>
    </location>
</feature>
<dbReference type="PROSITE" id="PS50199">
    <property type="entry name" value="ZF_RANBP2_2"/>
    <property type="match status" value="2"/>
</dbReference>
<feature type="compositionally biased region" description="Basic and acidic residues" evidence="5">
    <location>
        <begin position="222"/>
        <end position="231"/>
    </location>
</feature>
<feature type="compositionally biased region" description="Low complexity" evidence="5">
    <location>
        <begin position="277"/>
        <end position="289"/>
    </location>
</feature>
<keyword evidence="8" id="KW-1185">Reference proteome</keyword>
<feature type="compositionally biased region" description="Low complexity" evidence="5">
    <location>
        <begin position="136"/>
        <end position="150"/>
    </location>
</feature>
<feature type="compositionally biased region" description="Polar residues" evidence="5">
    <location>
        <begin position="428"/>
        <end position="440"/>
    </location>
</feature>
<accession>A0A409XL67</accession>
<sequence>MSAIRSSSNRAEARKKRSTPYARTVVNKVFRFLGFVPADEVQEMREQRLNEPSDTEIDASSELQNPPSENHRRIINDNITPSPRHPYANASRDPLTAASSFNVVQPDSVPAIISGPKLERSTSDQSMDVDNKPTQSFSFTYSVSGSSSFSPLPDLARNDTPTSSTKKKLDRNPNGIYRWEGGGSAKHPRPRNRYASPAFGASPTPSRVVMKDDAPLGSKPFSDNKRRKVDEGSQGSSSSSSSSNGLPFPLTASPSTPQTNGATAPVTPRTNGSPAKTSPLSSSSRLRTPAKPTAPVVPSPLRQAWSDPAVPSRDDAKTSSTSQAKQTKTANFMAELIKETTPPKRPDLSNPYQTASPVGKVGPPRRGNKRTRATGKATVPTKDQNGGNDKQKDAKKEKDLSEYSPQAIIEATLPKGSKRSRPPAHFENPTSSSNASSDQPPAQRESPVIVETRKQVYTVEEPDADEEDSPRKKSKPTLNGNGYPSSFRHKSPSPQVPEVTVEEISDVVMDSTPKEKEIETEIPKLVIPAQSNELPASASSPTSRSSFSGFKPSSIPKEPSKLRFSFQAEGTSAPPSPAPPASIPLPQSTPPSLPKSDFKFSPPSSNFEFKFKVDEKATSPKSQIEPLKPVVEGPSDLEAIKAKVRAMNPSSLPVFSITLSGTTILPNSDDHVNARNTVKSLPASSLPVFEFGLSKSTPFSFGFDAFKPKSTFLTAQKPSPPKLARPAFLGGNSGVTLPKMPASVFTFADSAKSAPPVQGFNFAAAGMKAPTVSKDTWICSLCGLSNPTLASKCETCDTPSPKGASAPAPTPAPVAAPPAAPVKGFDFAAAGMKLPTANKGTWTCSLCGLSSPDSASKCETCETPR</sequence>
<dbReference type="InParanoid" id="A0A409XL67"/>
<feature type="domain" description="RanBP2-type" evidence="6">
    <location>
        <begin position="838"/>
        <end position="865"/>
    </location>
</feature>
<organism evidence="7 8">
    <name type="scientific">Psilocybe cyanescens</name>
    <dbReference type="NCBI Taxonomy" id="93625"/>
    <lineage>
        <taxon>Eukaryota</taxon>
        <taxon>Fungi</taxon>
        <taxon>Dikarya</taxon>
        <taxon>Basidiomycota</taxon>
        <taxon>Agaricomycotina</taxon>
        <taxon>Agaricomycetes</taxon>
        <taxon>Agaricomycetidae</taxon>
        <taxon>Agaricales</taxon>
        <taxon>Agaricineae</taxon>
        <taxon>Strophariaceae</taxon>
        <taxon>Psilocybe</taxon>
    </lineage>
</organism>
<feature type="compositionally biased region" description="Pro residues" evidence="5">
    <location>
        <begin position="574"/>
        <end position="593"/>
    </location>
</feature>
<feature type="domain" description="RanBP2-type" evidence="6">
    <location>
        <begin position="773"/>
        <end position="802"/>
    </location>
</feature>
<evidence type="ECO:0000256" key="2">
    <source>
        <dbReference type="ARBA" id="ARBA00022771"/>
    </source>
</evidence>
<evidence type="ECO:0000256" key="5">
    <source>
        <dbReference type="SAM" id="MobiDB-lite"/>
    </source>
</evidence>
<dbReference type="EMBL" id="NHYD01001342">
    <property type="protein sequence ID" value="PPQ91470.1"/>
    <property type="molecule type" value="Genomic_DNA"/>
</dbReference>
<feature type="compositionally biased region" description="Low complexity" evidence="5">
    <location>
        <begin position="537"/>
        <end position="557"/>
    </location>
</feature>
<feature type="compositionally biased region" description="Polar residues" evidence="5">
    <location>
        <begin position="1"/>
        <end position="10"/>
    </location>
</feature>
<dbReference type="SMART" id="SM00547">
    <property type="entry name" value="ZnF_RBZ"/>
    <property type="match status" value="2"/>
</dbReference>
<dbReference type="Pfam" id="PF00641">
    <property type="entry name" value="Zn_ribbon_RanBP"/>
    <property type="match status" value="1"/>
</dbReference>
<evidence type="ECO:0000256" key="3">
    <source>
        <dbReference type="ARBA" id="ARBA00022833"/>
    </source>
</evidence>
<comment type="caution">
    <text evidence="7">The sequence shown here is derived from an EMBL/GenBank/DDBJ whole genome shotgun (WGS) entry which is preliminary data.</text>
</comment>
<evidence type="ECO:0000256" key="1">
    <source>
        <dbReference type="ARBA" id="ARBA00022723"/>
    </source>
</evidence>
<protein>
    <recommendedName>
        <fullName evidence="6">RanBP2-type domain-containing protein</fullName>
    </recommendedName>
</protein>
<reference evidence="7 8" key="1">
    <citation type="journal article" date="2018" name="Evol. Lett.">
        <title>Horizontal gene cluster transfer increased hallucinogenic mushroom diversity.</title>
        <authorList>
            <person name="Reynolds H.T."/>
            <person name="Vijayakumar V."/>
            <person name="Gluck-Thaler E."/>
            <person name="Korotkin H.B."/>
            <person name="Matheny P.B."/>
            <person name="Slot J.C."/>
        </authorList>
    </citation>
    <scope>NUCLEOTIDE SEQUENCE [LARGE SCALE GENOMIC DNA]</scope>
    <source>
        <strain evidence="7 8">2631</strain>
    </source>
</reference>
<feature type="region of interest" description="Disordered" evidence="5">
    <location>
        <begin position="44"/>
        <end position="92"/>
    </location>
</feature>
<name>A0A409XL67_PSICY</name>
<feature type="compositionally biased region" description="Polar residues" evidence="5">
    <location>
        <begin position="123"/>
        <end position="135"/>
    </location>
</feature>
<dbReference type="Proteomes" id="UP000283269">
    <property type="component" value="Unassembled WGS sequence"/>
</dbReference>
<feature type="compositionally biased region" description="Polar residues" evidence="5">
    <location>
        <begin position="252"/>
        <end position="276"/>
    </location>
</feature>
<dbReference type="STRING" id="93625.A0A409XL67"/>
<keyword evidence="3" id="KW-0862">Zinc</keyword>
<feature type="compositionally biased region" description="Basic and acidic residues" evidence="5">
    <location>
        <begin position="389"/>
        <end position="401"/>
    </location>
</feature>
<proteinExistence type="predicted"/>
<evidence type="ECO:0000259" key="6">
    <source>
        <dbReference type="PROSITE" id="PS50199"/>
    </source>
</evidence>
<dbReference type="AlphaFoldDB" id="A0A409XL67"/>
<keyword evidence="2 4" id="KW-0863">Zinc-finger</keyword>
<dbReference type="OrthoDB" id="79830at2759"/>
<evidence type="ECO:0000313" key="8">
    <source>
        <dbReference type="Proteomes" id="UP000283269"/>
    </source>
</evidence>
<feature type="region of interest" description="Disordered" evidence="5">
    <location>
        <begin position="112"/>
        <end position="599"/>
    </location>
</feature>
<evidence type="ECO:0000313" key="7">
    <source>
        <dbReference type="EMBL" id="PPQ91470.1"/>
    </source>
</evidence>
<dbReference type="GO" id="GO:0008270">
    <property type="term" value="F:zinc ion binding"/>
    <property type="evidence" value="ECO:0007669"/>
    <property type="project" value="UniProtKB-KW"/>
</dbReference>
<feature type="region of interest" description="Disordered" evidence="5">
    <location>
        <begin position="1"/>
        <end position="20"/>
    </location>
</feature>
<feature type="compositionally biased region" description="Basic and acidic residues" evidence="5">
    <location>
        <begin position="512"/>
        <end position="522"/>
    </location>
</feature>
<gene>
    <name evidence="7" type="ORF">CVT25_013727</name>
</gene>
<feature type="compositionally biased region" description="Low complexity" evidence="5">
    <location>
        <begin position="318"/>
        <end position="330"/>
    </location>
</feature>
<dbReference type="PROSITE" id="PS01358">
    <property type="entry name" value="ZF_RANBP2_1"/>
    <property type="match status" value="1"/>
</dbReference>
<keyword evidence="1" id="KW-0479">Metal-binding</keyword>